<dbReference type="InterPro" id="IPR010055">
    <property type="entry name" value="T2SS_protein-GspJ"/>
</dbReference>
<evidence type="ECO:0000313" key="12">
    <source>
        <dbReference type="Proteomes" id="UP001596403"/>
    </source>
</evidence>
<keyword evidence="5" id="KW-0488">Methylation</keyword>
<evidence type="ECO:0000256" key="4">
    <source>
        <dbReference type="ARBA" id="ARBA00022475"/>
    </source>
</evidence>
<dbReference type="PANTHER" id="PTHR39583">
    <property type="entry name" value="TYPE II SECRETION SYSTEM PROTEIN J-RELATED"/>
    <property type="match status" value="1"/>
</dbReference>
<evidence type="ECO:0000313" key="11">
    <source>
        <dbReference type="EMBL" id="MFC6642467.1"/>
    </source>
</evidence>
<dbReference type="Pfam" id="PF11612">
    <property type="entry name" value="T2SSJ"/>
    <property type="match status" value="1"/>
</dbReference>
<dbReference type="InterPro" id="IPR012902">
    <property type="entry name" value="N_methyl_site"/>
</dbReference>
<reference evidence="12" key="1">
    <citation type="journal article" date="2019" name="Int. J. Syst. Evol. Microbiol.">
        <title>The Global Catalogue of Microorganisms (GCM) 10K type strain sequencing project: providing services to taxonomists for standard genome sequencing and annotation.</title>
        <authorList>
            <consortium name="The Broad Institute Genomics Platform"/>
            <consortium name="The Broad Institute Genome Sequencing Center for Infectious Disease"/>
            <person name="Wu L."/>
            <person name="Ma J."/>
        </authorList>
    </citation>
    <scope>NUCLEOTIDE SEQUENCE [LARGE SCALE GENOMIC DNA]</scope>
    <source>
        <strain evidence="12">NBRC 111368</strain>
    </source>
</reference>
<dbReference type="EMBL" id="JBHSWA010000001">
    <property type="protein sequence ID" value="MFC6642467.1"/>
    <property type="molecule type" value="Genomic_DNA"/>
</dbReference>
<dbReference type="RefSeq" id="WP_120352242.1">
    <property type="nucleotide sequence ID" value="NZ_JBHSWA010000001.1"/>
</dbReference>
<evidence type="ECO:0000256" key="1">
    <source>
        <dbReference type="ARBA" id="ARBA00004377"/>
    </source>
</evidence>
<keyword evidence="9 10" id="KW-0472">Membrane</keyword>
<keyword evidence="7 10" id="KW-0812">Transmembrane</keyword>
<evidence type="ECO:0000256" key="10">
    <source>
        <dbReference type="SAM" id="Phobius"/>
    </source>
</evidence>
<dbReference type="InterPro" id="IPR045584">
    <property type="entry name" value="Pilin-like"/>
</dbReference>
<dbReference type="SUPFAM" id="SSF54523">
    <property type="entry name" value="Pili subunits"/>
    <property type="match status" value="1"/>
</dbReference>
<evidence type="ECO:0000256" key="7">
    <source>
        <dbReference type="ARBA" id="ARBA00022692"/>
    </source>
</evidence>
<accession>A0ABW1YYZ3</accession>
<dbReference type="Gene3D" id="2.10.70.20">
    <property type="entry name" value="gspk-gspi-gspj complex like domains"/>
    <property type="match status" value="1"/>
</dbReference>
<evidence type="ECO:0000256" key="5">
    <source>
        <dbReference type="ARBA" id="ARBA00022481"/>
    </source>
</evidence>
<dbReference type="InterPro" id="IPR051621">
    <property type="entry name" value="T2SS_protein_J"/>
</dbReference>
<keyword evidence="8 10" id="KW-1133">Transmembrane helix</keyword>
<evidence type="ECO:0000256" key="8">
    <source>
        <dbReference type="ARBA" id="ARBA00022989"/>
    </source>
</evidence>
<sequence length="175" mass="19121">MTPRRDGMAGVTLVEMLVALSLFAMVGLAAFTTLDTILRVRAQTDGRLEHLARLDRALMIFGRDLIEADPQAVTLEAGVLSAPLQDGRTLRRYLRAEGELHRQSGTQNADPDLTQTLVPEVESLTFRVLDDGGIWHDTWPDPASDTPASAVDLRLEITGAGTLRRLVPLSQVVPK</sequence>
<dbReference type="PANTHER" id="PTHR39583:SF2">
    <property type="entry name" value="TYPE II SECRETION SYSTEM PROTEIN J"/>
    <property type="match status" value="1"/>
</dbReference>
<keyword evidence="4" id="KW-1003">Cell membrane</keyword>
<keyword evidence="12" id="KW-1185">Reference proteome</keyword>
<evidence type="ECO:0000256" key="3">
    <source>
        <dbReference type="ARBA" id="ARBA00021539"/>
    </source>
</evidence>
<dbReference type="PROSITE" id="PS00409">
    <property type="entry name" value="PROKAR_NTER_METHYL"/>
    <property type="match status" value="1"/>
</dbReference>
<organism evidence="11 12">
    <name type="scientific">Sulfitobacter profundi</name>
    <dbReference type="NCBI Taxonomy" id="2679961"/>
    <lineage>
        <taxon>Bacteria</taxon>
        <taxon>Pseudomonadati</taxon>
        <taxon>Pseudomonadota</taxon>
        <taxon>Alphaproteobacteria</taxon>
        <taxon>Rhodobacterales</taxon>
        <taxon>Roseobacteraceae</taxon>
        <taxon>Sulfitobacter</taxon>
    </lineage>
</organism>
<feature type="transmembrane region" description="Helical" evidence="10">
    <location>
        <begin position="12"/>
        <end position="34"/>
    </location>
</feature>
<dbReference type="Pfam" id="PF07963">
    <property type="entry name" value="N_methyl"/>
    <property type="match status" value="1"/>
</dbReference>
<evidence type="ECO:0000256" key="2">
    <source>
        <dbReference type="ARBA" id="ARBA00011084"/>
    </source>
</evidence>
<evidence type="ECO:0000256" key="6">
    <source>
        <dbReference type="ARBA" id="ARBA00022519"/>
    </source>
</evidence>
<comment type="subcellular location">
    <subcellularLocation>
        <location evidence="1">Cell inner membrane</location>
        <topology evidence="1">Single-pass membrane protein</topology>
    </subcellularLocation>
</comment>
<comment type="caution">
    <text evidence="11">The sequence shown here is derived from an EMBL/GenBank/DDBJ whole genome shotgun (WGS) entry which is preliminary data.</text>
</comment>
<name>A0ABW1YYZ3_9RHOB</name>
<dbReference type="Proteomes" id="UP001596403">
    <property type="component" value="Unassembled WGS sequence"/>
</dbReference>
<keyword evidence="6" id="KW-0997">Cell inner membrane</keyword>
<protein>
    <recommendedName>
        <fullName evidence="3">Type II secretion system protein J</fullName>
    </recommendedName>
</protein>
<evidence type="ECO:0000256" key="9">
    <source>
        <dbReference type="ARBA" id="ARBA00023136"/>
    </source>
</evidence>
<proteinExistence type="inferred from homology"/>
<gene>
    <name evidence="11" type="ORF">ACFQAU_12930</name>
</gene>
<comment type="similarity">
    <text evidence="2">Belongs to the GSP J family.</text>
</comment>